<dbReference type="CDD" id="cd02995">
    <property type="entry name" value="PDI_a_PDI_a'_C"/>
    <property type="match status" value="1"/>
</dbReference>
<keyword evidence="6 15" id="KW-0732">Signal</keyword>
<comment type="catalytic activity">
    <reaction evidence="1 15">
        <text>Catalyzes the rearrangement of -S-S- bonds in proteins.</text>
        <dbReference type="EC" id="5.3.4.1"/>
    </reaction>
</comment>
<keyword evidence="9 13" id="KW-1015">Disulfide bond</keyword>
<dbReference type="PRINTS" id="PR00421">
    <property type="entry name" value="THIOREDOXIN"/>
</dbReference>
<evidence type="ECO:0000259" key="17">
    <source>
        <dbReference type="PROSITE" id="PS51352"/>
    </source>
</evidence>
<keyword evidence="10 15" id="KW-0413">Isomerase</keyword>
<dbReference type="GO" id="GO:0006457">
    <property type="term" value="P:protein folding"/>
    <property type="evidence" value="ECO:0007669"/>
    <property type="project" value="TreeGrafter"/>
</dbReference>
<dbReference type="InterPro" id="IPR005792">
    <property type="entry name" value="Prot_disulphide_isomerase"/>
</dbReference>
<dbReference type="CDD" id="cd02982">
    <property type="entry name" value="PDI_b'_family"/>
    <property type="match status" value="1"/>
</dbReference>
<feature type="region of interest" description="Disordered" evidence="16">
    <location>
        <begin position="478"/>
        <end position="506"/>
    </location>
</feature>
<evidence type="ECO:0000256" key="7">
    <source>
        <dbReference type="ARBA" id="ARBA00022737"/>
    </source>
</evidence>
<dbReference type="Pfam" id="PF13848">
    <property type="entry name" value="Thioredoxin_6"/>
    <property type="match status" value="1"/>
</dbReference>
<dbReference type="EC" id="5.3.4.1" evidence="5 15"/>
<feature type="domain" description="Thioredoxin" evidence="17">
    <location>
        <begin position="4"/>
        <end position="128"/>
    </location>
</feature>
<comment type="caution">
    <text evidence="18">The sequence shown here is derived from an EMBL/GenBank/DDBJ whole genome shotgun (WGS) entry which is preliminary data.</text>
</comment>
<dbReference type="FunFam" id="3.40.30.10:FF:000139">
    <property type="entry name" value="Protein disulfide-isomerase"/>
    <property type="match status" value="1"/>
</dbReference>
<dbReference type="Proteomes" id="UP000559256">
    <property type="component" value="Unassembled WGS sequence"/>
</dbReference>
<evidence type="ECO:0000256" key="9">
    <source>
        <dbReference type="ARBA" id="ARBA00023157"/>
    </source>
</evidence>
<dbReference type="CDD" id="cd02981">
    <property type="entry name" value="PDI_b_family"/>
    <property type="match status" value="1"/>
</dbReference>
<feature type="domain" description="Thioredoxin" evidence="17">
    <location>
        <begin position="347"/>
        <end position="470"/>
    </location>
</feature>
<evidence type="ECO:0000256" key="14">
    <source>
        <dbReference type="RuleBase" id="RU004208"/>
    </source>
</evidence>
<evidence type="ECO:0000256" key="10">
    <source>
        <dbReference type="ARBA" id="ARBA00023235"/>
    </source>
</evidence>
<evidence type="ECO:0000313" key="18">
    <source>
        <dbReference type="EMBL" id="KAF5344150.1"/>
    </source>
</evidence>
<evidence type="ECO:0000313" key="19">
    <source>
        <dbReference type="Proteomes" id="UP000559256"/>
    </source>
</evidence>
<feature type="disulfide bond" description="Redox-active" evidence="13">
    <location>
        <begin position="51"/>
        <end position="54"/>
    </location>
</feature>
<dbReference type="Gene3D" id="3.40.30.10">
    <property type="entry name" value="Glutaredoxin"/>
    <property type="match status" value="4"/>
</dbReference>
<evidence type="ECO:0000256" key="11">
    <source>
        <dbReference type="ARBA" id="ARBA00023284"/>
    </source>
</evidence>
<dbReference type="NCBIfam" id="TIGR01126">
    <property type="entry name" value="pdi_dom"/>
    <property type="match status" value="2"/>
</dbReference>
<dbReference type="Pfam" id="PF00085">
    <property type="entry name" value="Thioredoxin"/>
    <property type="match status" value="2"/>
</dbReference>
<keyword evidence="8" id="KW-0256">Endoplasmic reticulum</keyword>
<evidence type="ECO:0000256" key="12">
    <source>
        <dbReference type="ARBA" id="ARBA00039846"/>
    </source>
</evidence>
<comment type="similarity">
    <text evidence="4 14">Belongs to the protein disulfide isomerase family.</text>
</comment>
<comment type="function">
    <text evidence="2">Participates in the folding of proteins containing disulfide bonds, may be involved in glycosylation, prolyl hydroxylation and triglyceride transfer.</text>
</comment>
<dbReference type="PROSITE" id="PS51352">
    <property type="entry name" value="THIOREDOXIN_2"/>
    <property type="match status" value="2"/>
</dbReference>
<keyword evidence="7" id="KW-0677">Repeat</keyword>
<evidence type="ECO:0000256" key="6">
    <source>
        <dbReference type="ARBA" id="ARBA00022729"/>
    </source>
</evidence>
<evidence type="ECO:0000256" key="5">
    <source>
        <dbReference type="ARBA" id="ARBA00012723"/>
    </source>
</evidence>
<dbReference type="EMBL" id="JAACJM010000129">
    <property type="protein sequence ID" value="KAF5344150.1"/>
    <property type="molecule type" value="Genomic_DNA"/>
</dbReference>
<evidence type="ECO:0000256" key="15">
    <source>
        <dbReference type="RuleBase" id="RU361130"/>
    </source>
</evidence>
<feature type="disulfide bond" description="Redox-active" evidence="13">
    <location>
        <begin position="389"/>
        <end position="392"/>
    </location>
</feature>
<keyword evidence="11 13" id="KW-0676">Redox-active center</keyword>
<dbReference type="GO" id="GO:0005788">
    <property type="term" value="C:endoplasmic reticulum lumen"/>
    <property type="evidence" value="ECO:0007669"/>
    <property type="project" value="UniProtKB-SubCell"/>
</dbReference>
<dbReference type="PANTHER" id="PTHR18929:SF132">
    <property type="entry name" value="PROTEIN DISULFIDE-ISOMERASE A3"/>
    <property type="match status" value="1"/>
</dbReference>
<organism evidence="18 19">
    <name type="scientific">Tetrapyrgos nigripes</name>
    <dbReference type="NCBI Taxonomy" id="182062"/>
    <lineage>
        <taxon>Eukaryota</taxon>
        <taxon>Fungi</taxon>
        <taxon>Dikarya</taxon>
        <taxon>Basidiomycota</taxon>
        <taxon>Agaricomycotina</taxon>
        <taxon>Agaricomycetes</taxon>
        <taxon>Agaricomycetidae</taxon>
        <taxon>Agaricales</taxon>
        <taxon>Marasmiineae</taxon>
        <taxon>Marasmiaceae</taxon>
        <taxon>Tetrapyrgos</taxon>
    </lineage>
</organism>
<sequence length="506" mass="55842">MRLSFLLPLALAFSRATAADDSDVISLVASDFEAKVNPEPLVLVEFFAPWCGHCKALAPHYEEAATALKEKNIKLAKVDCVDQAELCQAWGVQGYPTLKVFKNGTPADYAGPRKADGIISYMVKQSLPAVSQVTQANVEEFKKADKFVAIAYLASSTDAPAAAFSATAEKHRDDYLFGVTTDADVIAADGITPPAVVVYRSFDAPKVPYPFPISDVEVKDLEEWLQDLSIPIIDEVSQENYQVYAQSGKPLAYIFLDPTEEKKDELLNSFKPLAEEYKSKLNFVWIDGIKFGDHAKALNLMEAKWPGFVIQDLSQQLKYPFDQSKELTPAAASEWVSAFVKGELEPQLKSQPIPDSQDEAVFNLVGKQFDEVVLDDSKDVFVEFYATWCGHCKRLKPTWDSLGEKYAAVQDKITIAKMEATENDLPPSAPFRITGFPTLKFKPAGSREFLDYEGDRSLESLIAFVEENAKNSLEAVLPQDTEAQVPIGGGNESAPPEASQDVHDEL</sequence>
<dbReference type="PANTHER" id="PTHR18929">
    <property type="entry name" value="PROTEIN DISULFIDE ISOMERASE"/>
    <property type="match status" value="1"/>
</dbReference>
<evidence type="ECO:0000256" key="2">
    <source>
        <dbReference type="ARBA" id="ARBA00002692"/>
    </source>
</evidence>
<accession>A0A8H5CLX9</accession>
<dbReference type="AlphaFoldDB" id="A0A8H5CLX9"/>
<dbReference type="InterPro" id="IPR013766">
    <property type="entry name" value="Thioredoxin_domain"/>
</dbReference>
<feature type="chain" id="PRO_5034520841" description="Protein disulfide-isomerase" evidence="15">
    <location>
        <begin position="20"/>
        <end position="506"/>
    </location>
</feature>
<dbReference type="InterPro" id="IPR005788">
    <property type="entry name" value="PDI_thioredoxin-like_dom"/>
</dbReference>
<comment type="subcellular location">
    <subcellularLocation>
        <location evidence="3">Endoplasmic reticulum lumen</location>
    </subcellularLocation>
</comment>
<dbReference type="InterPro" id="IPR036249">
    <property type="entry name" value="Thioredoxin-like_sf"/>
</dbReference>
<evidence type="ECO:0000256" key="13">
    <source>
        <dbReference type="PIRSR" id="PIRSR605792-51"/>
    </source>
</evidence>
<keyword evidence="19" id="KW-1185">Reference proteome</keyword>
<evidence type="ECO:0000256" key="4">
    <source>
        <dbReference type="ARBA" id="ARBA00006347"/>
    </source>
</evidence>
<dbReference type="NCBIfam" id="TIGR01130">
    <property type="entry name" value="ER_PDI_fam"/>
    <property type="match status" value="1"/>
</dbReference>
<protein>
    <recommendedName>
        <fullName evidence="12 15">Protein disulfide-isomerase</fullName>
        <ecNumber evidence="5 15">5.3.4.1</ecNumber>
    </recommendedName>
</protein>
<dbReference type="OrthoDB" id="427280at2759"/>
<evidence type="ECO:0000256" key="8">
    <source>
        <dbReference type="ARBA" id="ARBA00022824"/>
    </source>
</evidence>
<dbReference type="SUPFAM" id="SSF52833">
    <property type="entry name" value="Thioredoxin-like"/>
    <property type="match status" value="4"/>
</dbReference>
<dbReference type="PROSITE" id="PS00194">
    <property type="entry name" value="THIOREDOXIN_1"/>
    <property type="match status" value="2"/>
</dbReference>
<name>A0A8H5CLX9_9AGAR</name>
<dbReference type="FunFam" id="3.40.30.10:FF:000185">
    <property type="entry name" value="Protein disulfide-isomerase"/>
    <property type="match status" value="1"/>
</dbReference>
<dbReference type="CDD" id="cd02961">
    <property type="entry name" value="PDI_a_family"/>
    <property type="match status" value="1"/>
</dbReference>
<gene>
    <name evidence="18" type="ORF">D9758_008908</name>
</gene>
<evidence type="ECO:0000256" key="1">
    <source>
        <dbReference type="ARBA" id="ARBA00001182"/>
    </source>
</evidence>
<dbReference type="FunFam" id="3.40.30.10:FF:000017">
    <property type="entry name" value="Protein disulfide-isomerase A4"/>
    <property type="match status" value="1"/>
</dbReference>
<evidence type="ECO:0000256" key="3">
    <source>
        <dbReference type="ARBA" id="ARBA00004319"/>
    </source>
</evidence>
<dbReference type="GO" id="GO:0003756">
    <property type="term" value="F:protein disulfide isomerase activity"/>
    <property type="evidence" value="ECO:0007669"/>
    <property type="project" value="UniProtKB-EC"/>
</dbReference>
<proteinExistence type="inferred from homology"/>
<dbReference type="GO" id="GO:0034976">
    <property type="term" value="P:response to endoplasmic reticulum stress"/>
    <property type="evidence" value="ECO:0007669"/>
    <property type="project" value="TreeGrafter"/>
</dbReference>
<feature type="signal peptide" evidence="15">
    <location>
        <begin position="1"/>
        <end position="19"/>
    </location>
</feature>
<reference evidence="18 19" key="1">
    <citation type="journal article" date="2020" name="ISME J.">
        <title>Uncovering the hidden diversity of litter-decomposition mechanisms in mushroom-forming fungi.</title>
        <authorList>
            <person name="Floudas D."/>
            <person name="Bentzer J."/>
            <person name="Ahren D."/>
            <person name="Johansson T."/>
            <person name="Persson P."/>
            <person name="Tunlid A."/>
        </authorList>
    </citation>
    <scope>NUCLEOTIDE SEQUENCE [LARGE SCALE GENOMIC DNA]</scope>
    <source>
        <strain evidence="18 19">CBS 291.85</strain>
    </source>
</reference>
<evidence type="ECO:0000256" key="16">
    <source>
        <dbReference type="SAM" id="MobiDB-lite"/>
    </source>
</evidence>
<dbReference type="InterPro" id="IPR017937">
    <property type="entry name" value="Thioredoxin_CS"/>
</dbReference>